<reference evidence="1" key="2">
    <citation type="submission" date="2025-03" db="EMBL/GenBank/DDBJ databases">
        <authorList>
            <consortium name="ELIXIR-Norway"/>
            <consortium name="Elixir Norway"/>
        </authorList>
    </citation>
    <scope>NUCLEOTIDE SEQUENCE</scope>
</reference>
<protein>
    <submittedName>
        <fullName evidence="1">Uncharacterized protein</fullName>
    </submittedName>
</protein>
<evidence type="ECO:0000313" key="1">
    <source>
        <dbReference type="EMBL" id="CAN0229559.1"/>
    </source>
</evidence>
<gene>
    <name evidence="1" type="ORF">MRATA1EN22A_LOCUS13998</name>
</gene>
<dbReference type="Proteomes" id="UP001162501">
    <property type="component" value="Chromosome 24"/>
</dbReference>
<organism evidence="1 2">
    <name type="scientific">Rangifer tarandus platyrhynchus</name>
    <name type="common">Svalbard reindeer</name>
    <dbReference type="NCBI Taxonomy" id="3082113"/>
    <lineage>
        <taxon>Eukaryota</taxon>
        <taxon>Metazoa</taxon>
        <taxon>Chordata</taxon>
        <taxon>Craniata</taxon>
        <taxon>Vertebrata</taxon>
        <taxon>Euteleostomi</taxon>
        <taxon>Mammalia</taxon>
        <taxon>Eutheria</taxon>
        <taxon>Laurasiatheria</taxon>
        <taxon>Artiodactyla</taxon>
        <taxon>Ruminantia</taxon>
        <taxon>Pecora</taxon>
        <taxon>Cervidae</taxon>
        <taxon>Odocoileinae</taxon>
        <taxon>Rangifer</taxon>
    </lineage>
</organism>
<proteinExistence type="predicted"/>
<dbReference type="EMBL" id="OX596108">
    <property type="protein sequence ID" value="CAN0229559.1"/>
    <property type="molecule type" value="Genomic_DNA"/>
</dbReference>
<reference evidence="1" key="1">
    <citation type="submission" date="2023-05" db="EMBL/GenBank/DDBJ databases">
        <authorList>
            <consortium name="ELIXIR-Norway"/>
        </authorList>
    </citation>
    <scope>NUCLEOTIDE SEQUENCE</scope>
</reference>
<sequence>MGPRLWGSPSPCSCFFPFPRPNLSPRTSRDWSASRCWRRSGVAAAQGPIPPAQQPLSPHRGLLPDPSQLEALAPGDRGPSGPCTASFAQKLRSPPAQADVGG</sequence>
<name>A0AC59Z5A3_RANTA</name>
<accession>A0AC59Z5A3</accession>
<evidence type="ECO:0000313" key="2">
    <source>
        <dbReference type="Proteomes" id="UP001162501"/>
    </source>
</evidence>